<dbReference type="EMBL" id="CM056741">
    <property type="protein sequence ID" value="KAJ8684409.1"/>
    <property type="molecule type" value="Genomic_DNA"/>
</dbReference>
<sequence length="113" mass="12126">MFHESCFRAELLYPHLRLEQQQVQCLFSAIVLCVLCPAGPKARPPAFSACGPTSSRTSSQSGAAEQIRSSEPRWGCDGAGGVFSTRVHPSTETRPRTGPPSNFSVMKFAPAAS</sequence>
<protein>
    <submittedName>
        <fullName evidence="1">Uncharacterized protein</fullName>
    </submittedName>
</protein>
<gene>
    <name evidence="1" type="ORF">QAD02_020201</name>
</gene>
<name>A0ACC2PP86_9HYME</name>
<evidence type="ECO:0000313" key="1">
    <source>
        <dbReference type="EMBL" id="KAJ8684409.1"/>
    </source>
</evidence>
<proteinExistence type="predicted"/>
<organism evidence="1 2">
    <name type="scientific">Eretmocerus hayati</name>
    <dbReference type="NCBI Taxonomy" id="131215"/>
    <lineage>
        <taxon>Eukaryota</taxon>
        <taxon>Metazoa</taxon>
        <taxon>Ecdysozoa</taxon>
        <taxon>Arthropoda</taxon>
        <taxon>Hexapoda</taxon>
        <taxon>Insecta</taxon>
        <taxon>Pterygota</taxon>
        <taxon>Neoptera</taxon>
        <taxon>Endopterygota</taxon>
        <taxon>Hymenoptera</taxon>
        <taxon>Apocrita</taxon>
        <taxon>Proctotrupomorpha</taxon>
        <taxon>Chalcidoidea</taxon>
        <taxon>Aphelinidae</taxon>
        <taxon>Aphelininae</taxon>
        <taxon>Eretmocerus</taxon>
    </lineage>
</organism>
<dbReference type="Proteomes" id="UP001239111">
    <property type="component" value="Chromosome 1"/>
</dbReference>
<evidence type="ECO:0000313" key="2">
    <source>
        <dbReference type="Proteomes" id="UP001239111"/>
    </source>
</evidence>
<keyword evidence="2" id="KW-1185">Reference proteome</keyword>
<comment type="caution">
    <text evidence="1">The sequence shown here is derived from an EMBL/GenBank/DDBJ whole genome shotgun (WGS) entry which is preliminary data.</text>
</comment>
<reference evidence="1" key="1">
    <citation type="submission" date="2023-04" db="EMBL/GenBank/DDBJ databases">
        <title>A chromosome-level genome assembly of the parasitoid wasp Eretmocerus hayati.</title>
        <authorList>
            <person name="Zhong Y."/>
            <person name="Liu S."/>
            <person name="Liu Y."/>
        </authorList>
    </citation>
    <scope>NUCLEOTIDE SEQUENCE</scope>
    <source>
        <strain evidence="1">ZJU_SS_LIU_2023</strain>
    </source>
</reference>
<accession>A0ACC2PP86</accession>